<evidence type="ECO:0000256" key="8">
    <source>
        <dbReference type="ARBA" id="ARBA00023136"/>
    </source>
</evidence>
<dbReference type="PANTHER" id="PTHR34308">
    <property type="entry name" value="COBALAMIN BIOSYNTHESIS PROTEIN CBIB"/>
    <property type="match status" value="1"/>
</dbReference>
<gene>
    <name evidence="9" type="primary">cobD</name>
    <name evidence="10" type="ORF">dsmv_0699</name>
</gene>
<feature type="transmembrane region" description="Helical" evidence="9">
    <location>
        <begin position="57"/>
        <end position="80"/>
    </location>
</feature>
<accession>S7UPN4</accession>
<name>S7UPN4_DESML</name>
<dbReference type="Proteomes" id="UP000014977">
    <property type="component" value="Unassembled WGS sequence"/>
</dbReference>
<keyword evidence="5 9" id="KW-0169">Cobalamin biosynthesis</keyword>
<dbReference type="OrthoDB" id="9811967at2"/>
<proteinExistence type="inferred from homology"/>
<comment type="caution">
    <text evidence="9">Lacks conserved residue(s) required for the propagation of feature annotation.</text>
</comment>
<dbReference type="GO" id="GO:0015420">
    <property type="term" value="F:ABC-type vitamin B12 transporter activity"/>
    <property type="evidence" value="ECO:0007669"/>
    <property type="project" value="UniProtKB-UniRule"/>
</dbReference>
<dbReference type="HAMAP" id="MF_00024">
    <property type="entry name" value="CobD_CbiB"/>
    <property type="match status" value="1"/>
</dbReference>
<evidence type="ECO:0000256" key="4">
    <source>
        <dbReference type="ARBA" id="ARBA00022475"/>
    </source>
</evidence>
<comment type="pathway">
    <text evidence="2 9">Cofactor biosynthesis; adenosylcobalamin biosynthesis.</text>
</comment>
<evidence type="ECO:0000256" key="7">
    <source>
        <dbReference type="ARBA" id="ARBA00022989"/>
    </source>
</evidence>
<dbReference type="PATRIC" id="fig|1121405.3.peg.3425"/>
<dbReference type="GO" id="GO:0005886">
    <property type="term" value="C:plasma membrane"/>
    <property type="evidence" value="ECO:0007669"/>
    <property type="project" value="UniProtKB-SubCell"/>
</dbReference>
<comment type="function">
    <text evidence="9">Converts cobyric acid to cobinamide by the addition of aminopropanol on the F carboxylic group.</text>
</comment>
<dbReference type="EMBL" id="ATHJ01000105">
    <property type="protein sequence ID" value="EPR35994.1"/>
    <property type="molecule type" value="Genomic_DNA"/>
</dbReference>
<comment type="caution">
    <text evidence="10">The sequence shown here is derived from an EMBL/GenBank/DDBJ whole genome shotgun (WGS) entry which is preliminary data.</text>
</comment>
<dbReference type="PANTHER" id="PTHR34308:SF1">
    <property type="entry name" value="COBALAMIN BIOSYNTHESIS PROTEIN CBIB"/>
    <property type="match status" value="1"/>
</dbReference>
<keyword evidence="7 9" id="KW-1133">Transmembrane helix</keyword>
<dbReference type="GO" id="GO:0009236">
    <property type="term" value="P:cobalamin biosynthetic process"/>
    <property type="evidence" value="ECO:0007669"/>
    <property type="project" value="UniProtKB-UniRule"/>
</dbReference>
<comment type="similarity">
    <text evidence="3 9">Belongs to the CobD/CbiB family.</text>
</comment>
<dbReference type="GO" id="GO:0048472">
    <property type="term" value="F:threonine-phosphate decarboxylase activity"/>
    <property type="evidence" value="ECO:0007669"/>
    <property type="project" value="InterPro"/>
</dbReference>
<evidence type="ECO:0000256" key="6">
    <source>
        <dbReference type="ARBA" id="ARBA00022692"/>
    </source>
</evidence>
<dbReference type="AlphaFoldDB" id="S7UPN4"/>
<dbReference type="InterPro" id="IPR004485">
    <property type="entry name" value="Cobalamin_biosynth_CobD/CbiB"/>
</dbReference>
<evidence type="ECO:0000256" key="5">
    <source>
        <dbReference type="ARBA" id="ARBA00022573"/>
    </source>
</evidence>
<organism evidence="10 11">
    <name type="scientific">Desulfococcus multivorans DSM 2059</name>
    <dbReference type="NCBI Taxonomy" id="1121405"/>
    <lineage>
        <taxon>Bacteria</taxon>
        <taxon>Pseudomonadati</taxon>
        <taxon>Thermodesulfobacteriota</taxon>
        <taxon>Desulfobacteria</taxon>
        <taxon>Desulfobacterales</taxon>
        <taxon>Desulfococcaceae</taxon>
        <taxon>Desulfococcus</taxon>
    </lineage>
</organism>
<keyword evidence="6 9" id="KW-0812">Transmembrane</keyword>
<keyword evidence="8 9" id="KW-0472">Membrane</keyword>
<evidence type="ECO:0000256" key="9">
    <source>
        <dbReference type="HAMAP-Rule" id="MF_00024"/>
    </source>
</evidence>
<evidence type="ECO:0000256" key="1">
    <source>
        <dbReference type="ARBA" id="ARBA00004651"/>
    </source>
</evidence>
<dbReference type="NCBIfam" id="TIGR00380">
    <property type="entry name" value="cobal_cbiB"/>
    <property type="match status" value="1"/>
</dbReference>
<dbReference type="RefSeq" id="WP_020877810.1">
    <property type="nucleotide sequence ID" value="NZ_ATHJ01000105.1"/>
</dbReference>
<dbReference type="STRING" id="897.B2D07_16155"/>
<reference evidence="10 11" key="1">
    <citation type="journal article" date="2013" name="Genome Announc.">
        <title>Draft genome sequences for three mercury-methylating, sulfate-reducing bacteria.</title>
        <authorList>
            <person name="Brown S.D."/>
            <person name="Hurt R.A.Jr."/>
            <person name="Gilmour C.C."/>
            <person name="Elias D.A."/>
        </authorList>
    </citation>
    <scope>NUCLEOTIDE SEQUENCE [LARGE SCALE GENOMIC DNA]</scope>
    <source>
        <strain evidence="10 11">DSM 2059</strain>
    </source>
</reference>
<evidence type="ECO:0000313" key="11">
    <source>
        <dbReference type="Proteomes" id="UP000014977"/>
    </source>
</evidence>
<keyword evidence="11" id="KW-1185">Reference proteome</keyword>
<comment type="subcellular location">
    <subcellularLocation>
        <location evidence="1 9">Cell membrane</location>
        <topology evidence="1 9">Multi-pass membrane protein</topology>
    </subcellularLocation>
</comment>
<sequence>MSISMGLLVLPAAFVLDFFIGDPQFAHHPVRYMGRAVAFMEPRFRRLPMPLAASGGLFALFLVLGTWAAAALGIAGAGLVSPVLRTILEIVLLYFCISSRGLSTAALEIYGLLRTGDLRKARSRLSLIVGRETQTLSETGVARAAVETTAENLVDGFVSPLFFFLLGGVPLAAAYKMVNTLDSMVGYKNDTYRAFGMVSARIDDVANYLPARLAVPVIALAAQLLNRRGIGAFRRAVQEGRRHGSPNAGYAEAAFAGALQVKLGGPNIYHGRRVDKPYIGGGFADVVPRDIPRACDLMELAAFLWFVVIGFAGMFTAALGG</sequence>
<protein>
    <recommendedName>
        <fullName evidence="9">Cobalamin biosynthesis protein CobD</fullName>
    </recommendedName>
</protein>
<dbReference type="eggNOG" id="COG1270">
    <property type="taxonomic scope" value="Bacteria"/>
</dbReference>
<dbReference type="UniPathway" id="UPA00148"/>
<evidence type="ECO:0000313" key="10">
    <source>
        <dbReference type="EMBL" id="EPR35994.1"/>
    </source>
</evidence>
<dbReference type="Pfam" id="PF03186">
    <property type="entry name" value="CobD_Cbib"/>
    <property type="match status" value="1"/>
</dbReference>
<evidence type="ECO:0000256" key="3">
    <source>
        <dbReference type="ARBA" id="ARBA00006263"/>
    </source>
</evidence>
<feature type="transmembrane region" description="Helical" evidence="9">
    <location>
        <begin position="300"/>
        <end position="320"/>
    </location>
</feature>
<evidence type="ECO:0000256" key="2">
    <source>
        <dbReference type="ARBA" id="ARBA00004953"/>
    </source>
</evidence>
<feature type="transmembrane region" description="Helical" evidence="9">
    <location>
        <begin position="92"/>
        <end position="113"/>
    </location>
</feature>
<keyword evidence="4 9" id="KW-1003">Cell membrane</keyword>
<feature type="transmembrane region" description="Helical" evidence="9">
    <location>
        <begin position="157"/>
        <end position="178"/>
    </location>
</feature>